<dbReference type="Proteomes" id="UP000319700">
    <property type="component" value="Unassembled WGS sequence"/>
</dbReference>
<keyword evidence="3" id="KW-1185">Reference proteome</keyword>
<organism evidence="2 3">
    <name type="scientific">Flavobacterium pectinovorum</name>
    <dbReference type="NCBI Taxonomy" id="29533"/>
    <lineage>
        <taxon>Bacteria</taxon>
        <taxon>Pseudomonadati</taxon>
        <taxon>Bacteroidota</taxon>
        <taxon>Flavobacteriia</taxon>
        <taxon>Flavobacteriales</taxon>
        <taxon>Flavobacteriaceae</taxon>
        <taxon>Flavobacterium</taxon>
    </lineage>
</organism>
<accession>A0A502EKG9</accession>
<evidence type="ECO:0000313" key="2">
    <source>
        <dbReference type="EMBL" id="TPG38198.1"/>
    </source>
</evidence>
<dbReference type="OrthoDB" id="9944472at2"/>
<dbReference type="AlphaFoldDB" id="A0A502EKG9"/>
<gene>
    <name evidence="2" type="ORF">EAH81_17370</name>
</gene>
<feature type="transmembrane region" description="Helical" evidence="1">
    <location>
        <begin position="57"/>
        <end position="78"/>
    </location>
</feature>
<reference evidence="2 3" key="1">
    <citation type="journal article" date="2019" name="Environ. Microbiol.">
        <title>Species interactions and distinct microbial communities in high Arctic permafrost affected cryosols are associated with the CH4 and CO2 gas fluxes.</title>
        <authorList>
            <person name="Altshuler I."/>
            <person name="Hamel J."/>
            <person name="Turney S."/>
            <person name="Magnuson E."/>
            <person name="Levesque R."/>
            <person name="Greer C."/>
            <person name="Whyte L.G."/>
        </authorList>
    </citation>
    <scope>NUCLEOTIDE SEQUENCE [LARGE SCALE GENOMIC DNA]</scope>
    <source>
        <strain evidence="2 3">42</strain>
    </source>
</reference>
<keyword evidence="1" id="KW-0812">Transmembrane</keyword>
<dbReference type="RefSeq" id="WP_140509341.1">
    <property type="nucleotide sequence ID" value="NZ_RCZH01000011.1"/>
</dbReference>
<sequence length="115" mass="13842">MKNKEILKLLFFSIITSGVVKYIHIYVIWESMKITKDNFHKNLIDLVTYQQKTVETVYLELINLFVLPYFAAIVFYFFSKINLKSKYNFLIFIFLFTILFYSSIILMGYIYQSLK</sequence>
<evidence type="ECO:0000313" key="3">
    <source>
        <dbReference type="Proteomes" id="UP000319700"/>
    </source>
</evidence>
<evidence type="ECO:0000256" key="1">
    <source>
        <dbReference type="SAM" id="Phobius"/>
    </source>
</evidence>
<proteinExistence type="predicted"/>
<name>A0A502EKG9_9FLAO</name>
<feature type="transmembrane region" description="Helical" evidence="1">
    <location>
        <begin position="9"/>
        <end position="29"/>
    </location>
</feature>
<protein>
    <submittedName>
        <fullName evidence="2">Uncharacterized protein</fullName>
    </submittedName>
</protein>
<keyword evidence="1" id="KW-1133">Transmembrane helix</keyword>
<feature type="transmembrane region" description="Helical" evidence="1">
    <location>
        <begin position="90"/>
        <end position="111"/>
    </location>
</feature>
<comment type="caution">
    <text evidence="2">The sequence shown here is derived from an EMBL/GenBank/DDBJ whole genome shotgun (WGS) entry which is preliminary data.</text>
</comment>
<keyword evidence="1" id="KW-0472">Membrane</keyword>
<dbReference type="EMBL" id="RCZH01000011">
    <property type="protein sequence ID" value="TPG38198.1"/>
    <property type="molecule type" value="Genomic_DNA"/>
</dbReference>